<dbReference type="Pfam" id="PF02775">
    <property type="entry name" value="TPP_enzyme_C"/>
    <property type="match status" value="1"/>
</dbReference>
<dbReference type="OrthoDB" id="16262at2759"/>
<gene>
    <name evidence="6" type="ORF">ABL78_1409</name>
</gene>
<evidence type="ECO:0000313" key="7">
    <source>
        <dbReference type="Proteomes" id="UP000038009"/>
    </source>
</evidence>
<evidence type="ECO:0000256" key="1">
    <source>
        <dbReference type="ARBA" id="ARBA00022793"/>
    </source>
</evidence>
<dbReference type="VEuPathDB" id="TriTrypDB:Lsey_0023_0020"/>
<keyword evidence="1" id="KW-0210">Decarboxylase</keyword>
<evidence type="ECO:0000256" key="2">
    <source>
        <dbReference type="ARBA" id="ARBA00023052"/>
    </source>
</evidence>
<name>A0A0N1I285_LEPSE</name>
<dbReference type="GO" id="GO:0030976">
    <property type="term" value="F:thiamine pyrophosphate binding"/>
    <property type="evidence" value="ECO:0007669"/>
    <property type="project" value="InterPro"/>
</dbReference>
<sequence>MVDSLKKHGTKAFFGCPDYHLRHLTYYLSDHTNAGEYVMATSSGNAMALAAGHYLSTLHVPCMFMQNTGLGDVMNPVLTLFNRDVYRLPCLLLISWRGEPETSDEEAVPGLAAQGRMTQHCLTAVDIPFSVIGSSLDIEMNWDVVVDKAYFHMSKEKTPFAVLVEPDTLEAYTPHRLDADPLPPAPLDIDKVVDQVCRQFNATDAFVCNCGSVQAALRRVRGRNAVASSTTATQDFLLADSVGDACGVATGIAVSRPEQQVVCLEGDGAALMHLSGMATVGGLSAVRDAKTSVGLLHNLKHIVVNDGAYSSEGGQSTAAFDVSLTDLAKACGYTVVRNEPVLELGDFVAALAELRQCDGPAFLEVVVNKTPAAAPTAEAGRNFQLEKQSFADFMMRTKA</sequence>
<dbReference type="SUPFAM" id="SSF52518">
    <property type="entry name" value="Thiamin diphosphate-binding fold (THDP-binding)"/>
    <property type="match status" value="2"/>
</dbReference>
<dbReference type="GO" id="GO:0016831">
    <property type="term" value="F:carboxy-lyase activity"/>
    <property type="evidence" value="ECO:0007669"/>
    <property type="project" value="UniProtKB-KW"/>
</dbReference>
<comment type="caution">
    <text evidence="6">The sequence shown here is derived from an EMBL/GenBank/DDBJ whole genome shotgun (WGS) entry which is preliminary data.</text>
</comment>
<reference evidence="6 7" key="1">
    <citation type="journal article" date="2015" name="PLoS Pathog.">
        <title>Leptomonas seymouri: Adaptations to the Dixenous Life Cycle Analyzed by Genome Sequencing, Transcriptome Profiling and Co-infection with Leishmania donovani.</title>
        <authorList>
            <person name="Kraeva N."/>
            <person name="Butenko A."/>
            <person name="Hlavacova J."/>
            <person name="Kostygov A."/>
            <person name="Myskova J."/>
            <person name="Grybchuk D."/>
            <person name="Lestinova T."/>
            <person name="Votypka J."/>
            <person name="Volf P."/>
            <person name="Opperdoes F."/>
            <person name="Flegontov P."/>
            <person name="Lukes J."/>
            <person name="Yurchenko V."/>
        </authorList>
    </citation>
    <scope>NUCLEOTIDE SEQUENCE [LARGE SCALE GENOMIC DNA]</scope>
    <source>
        <strain evidence="6 7">ATCC 30220</strain>
    </source>
</reference>
<keyword evidence="3" id="KW-0456">Lyase</keyword>
<evidence type="ECO:0000259" key="4">
    <source>
        <dbReference type="Pfam" id="PF02775"/>
    </source>
</evidence>
<dbReference type="Pfam" id="PF02776">
    <property type="entry name" value="TPP_enzyme_N"/>
    <property type="match status" value="1"/>
</dbReference>
<dbReference type="EMBL" id="LJSK01000023">
    <property type="protein sequence ID" value="KPI89445.1"/>
    <property type="molecule type" value="Genomic_DNA"/>
</dbReference>
<keyword evidence="2" id="KW-0786">Thiamine pyrophosphate</keyword>
<evidence type="ECO:0000256" key="3">
    <source>
        <dbReference type="ARBA" id="ARBA00023239"/>
    </source>
</evidence>
<evidence type="ECO:0000313" key="6">
    <source>
        <dbReference type="EMBL" id="KPI89445.1"/>
    </source>
</evidence>
<feature type="domain" description="Thiamine pyrophosphate enzyme TPP-binding" evidence="4">
    <location>
        <begin position="239"/>
        <end position="365"/>
    </location>
</feature>
<accession>A0A0N1I285</accession>
<feature type="domain" description="Thiamine pyrophosphate enzyme N-terminal TPP-binding" evidence="5">
    <location>
        <begin position="1"/>
        <end position="103"/>
    </location>
</feature>
<keyword evidence="7" id="KW-1185">Reference proteome</keyword>
<dbReference type="AlphaFoldDB" id="A0A0N1I285"/>
<keyword evidence="6" id="KW-0670">Pyruvate</keyword>
<dbReference type="InterPro" id="IPR012001">
    <property type="entry name" value="Thiamin_PyroP_enz_TPP-bd_dom"/>
</dbReference>
<organism evidence="6 7">
    <name type="scientific">Leptomonas seymouri</name>
    <dbReference type="NCBI Taxonomy" id="5684"/>
    <lineage>
        <taxon>Eukaryota</taxon>
        <taxon>Discoba</taxon>
        <taxon>Euglenozoa</taxon>
        <taxon>Kinetoplastea</taxon>
        <taxon>Metakinetoplastina</taxon>
        <taxon>Trypanosomatida</taxon>
        <taxon>Trypanosomatidae</taxon>
        <taxon>Leishmaniinae</taxon>
        <taxon>Leptomonas</taxon>
    </lineage>
</organism>
<protein>
    <submittedName>
        <fullName evidence="6">Phosphonopyruvate decarboxylase-like protein</fullName>
    </submittedName>
</protein>
<dbReference type="InterPro" id="IPR051818">
    <property type="entry name" value="TPP_dependent_decarboxylase"/>
</dbReference>
<dbReference type="PANTHER" id="PTHR42818">
    <property type="entry name" value="SULFOPYRUVATE DECARBOXYLASE SUBUNIT ALPHA"/>
    <property type="match status" value="1"/>
</dbReference>
<dbReference type="OMA" id="RQCDGPA"/>
<evidence type="ECO:0000259" key="5">
    <source>
        <dbReference type="Pfam" id="PF02776"/>
    </source>
</evidence>
<proteinExistence type="predicted"/>
<dbReference type="InterPro" id="IPR011766">
    <property type="entry name" value="TPP_enzyme_TPP-bd"/>
</dbReference>
<dbReference type="Gene3D" id="3.40.50.970">
    <property type="match status" value="2"/>
</dbReference>
<dbReference type="InterPro" id="IPR029061">
    <property type="entry name" value="THDP-binding"/>
</dbReference>
<dbReference type="Proteomes" id="UP000038009">
    <property type="component" value="Unassembled WGS sequence"/>
</dbReference>
<dbReference type="PANTHER" id="PTHR42818:SF1">
    <property type="entry name" value="SULFOPYRUVATE DECARBOXYLASE"/>
    <property type="match status" value="1"/>
</dbReference>